<dbReference type="HAMAP" id="MF_00318">
    <property type="entry name" value="Enolase"/>
    <property type="match status" value="1"/>
</dbReference>
<dbReference type="PIRSF" id="PIRSF001400">
    <property type="entry name" value="Enolase"/>
    <property type="match status" value="1"/>
</dbReference>
<comment type="caution">
    <text evidence="13">The sequence shown here is derived from an EMBL/GenBank/DDBJ whole genome shotgun (WGS) entry which is preliminary data.</text>
</comment>
<accession>A0ABU9B8A6</accession>
<evidence type="ECO:0000256" key="8">
    <source>
        <dbReference type="ARBA" id="ARBA00023239"/>
    </source>
</evidence>
<evidence type="ECO:0000313" key="14">
    <source>
        <dbReference type="Proteomes" id="UP001368500"/>
    </source>
</evidence>
<evidence type="ECO:0000259" key="11">
    <source>
        <dbReference type="SMART" id="SM01192"/>
    </source>
</evidence>
<dbReference type="SMART" id="SM01192">
    <property type="entry name" value="Enolase_C"/>
    <property type="match status" value="1"/>
</dbReference>
<keyword evidence="6 10" id="KW-0460">Magnesium</keyword>
<name>A0ABU9B8A6_9BURK</name>
<feature type="binding site" evidence="10">
    <location>
        <position position="392"/>
    </location>
    <ligand>
        <name>(2R)-2-phosphoglycerate</name>
        <dbReference type="ChEBI" id="CHEBI:58289"/>
    </ligand>
</feature>
<evidence type="ECO:0000256" key="2">
    <source>
        <dbReference type="ARBA" id="ARBA00009604"/>
    </source>
</evidence>
<organism evidence="13 14">
    <name type="scientific">Pseudaquabacterium rugosum</name>
    <dbReference type="NCBI Taxonomy" id="2984194"/>
    <lineage>
        <taxon>Bacteria</taxon>
        <taxon>Pseudomonadati</taxon>
        <taxon>Pseudomonadota</taxon>
        <taxon>Betaproteobacteria</taxon>
        <taxon>Burkholderiales</taxon>
        <taxon>Sphaerotilaceae</taxon>
        <taxon>Pseudaquabacterium</taxon>
    </lineage>
</organism>
<dbReference type="Gene3D" id="3.20.20.120">
    <property type="entry name" value="Enolase-like C-terminal domain"/>
    <property type="match status" value="1"/>
</dbReference>
<reference evidence="13 14" key="1">
    <citation type="submission" date="2024-04" db="EMBL/GenBank/DDBJ databases">
        <title>Novel species of the genus Ideonella isolated from streams.</title>
        <authorList>
            <person name="Lu H."/>
        </authorList>
    </citation>
    <scope>NUCLEOTIDE SEQUENCE [LARGE SCALE GENOMIC DNA]</scope>
    <source>
        <strain evidence="13 14">BYS139W</strain>
    </source>
</reference>
<evidence type="ECO:0000256" key="4">
    <source>
        <dbReference type="ARBA" id="ARBA00017068"/>
    </source>
</evidence>
<evidence type="ECO:0000256" key="3">
    <source>
        <dbReference type="ARBA" id="ARBA00012058"/>
    </source>
</evidence>
<protein>
    <recommendedName>
        <fullName evidence="4 10">Enolase</fullName>
        <ecNumber evidence="3 10">4.2.1.11</ecNumber>
    </recommendedName>
    <alternativeName>
        <fullName evidence="10">2-phospho-D-glycerate hydro-lyase</fullName>
    </alternativeName>
    <alternativeName>
        <fullName evidence="10">2-phosphoglycerate dehydratase</fullName>
    </alternativeName>
</protein>
<evidence type="ECO:0000259" key="12">
    <source>
        <dbReference type="SMART" id="SM01193"/>
    </source>
</evidence>
<evidence type="ECO:0000313" key="13">
    <source>
        <dbReference type="EMBL" id="MEK8025956.1"/>
    </source>
</evidence>
<dbReference type="PANTHER" id="PTHR11902">
    <property type="entry name" value="ENOLASE"/>
    <property type="match status" value="1"/>
</dbReference>
<dbReference type="InterPro" id="IPR036849">
    <property type="entry name" value="Enolase-like_C_sf"/>
</dbReference>
<comment type="subcellular location">
    <subcellularLocation>
        <location evidence="10">Cytoplasm</location>
    </subcellularLocation>
    <subcellularLocation>
        <location evidence="10">Secreted</location>
    </subcellularLocation>
    <subcellularLocation>
        <location evidence="10">Cell surface</location>
    </subcellularLocation>
    <text evidence="10">Fractions of enolase are present in both the cytoplasm and on the cell surface.</text>
</comment>
<keyword evidence="7 10" id="KW-0324">Glycolysis</keyword>
<keyword evidence="14" id="KW-1185">Reference proteome</keyword>
<dbReference type="SUPFAM" id="SSF51604">
    <property type="entry name" value="Enolase C-terminal domain-like"/>
    <property type="match status" value="1"/>
</dbReference>
<dbReference type="InterPro" id="IPR020810">
    <property type="entry name" value="Enolase_C"/>
</dbReference>
<keyword evidence="10" id="KW-0963">Cytoplasm</keyword>
<evidence type="ECO:0000256" key="7">
    <source>
        <dbReference type="ARBA" id="ARBA00023152"/>
    </source>
</evidence>
<comment type="similarity">
    <text evidence="2 10">Belongs to the enolase family.</text>
</comment>
<feature type="binding site" evidence="10">
    <location>
        <position position="316"/>
    </location>
    <ligand>
        <name>Mg(2+)</name>
        <dbReference type="ChEBI" id="CHEBI:18420"/>
    </ligand>
</feature>
<comment type="caution">
    <text evidence="10">Lacks conserved residue(s) required for the propagation of feature annotation.</text>
</comment>
<dbReference type="InterPro" id="IPR020811">
    <property type="entry name" value="Enolase_N"/>
</dbReference>
<feature type="active site" description="Proton acceptor" evidence="10">
    <location>
        <position position="341"/>
    </location>
</feature>
<proteinExistence type="inferred from homology"/>
<keyword evidence="10" id="KW-0479">Metal-binding</keyword>
<dbReference type="PANTHER" id="PTHR11902:SF1">
    <property type="entry name" value="ENOLASE"/>
    <property type="match status" value="1"/>
</dbReference>
<comment type="catalytic activity">
    <reaction evidence="10">
        <text>(2R)-2-phosphoglycerate = phosphoenolpyruvate + H2O</text>
        <dbReference type="Rhea" id="RHEA:10164"/>
        <dbReference type="ChEBI" id="CHEBI:15377"/>
        <dbReference type="ChEBI" id="CHEBI:58289"/>
        <dbReference type="ChEBI" id="CHEBI:58702"/>
        <dbReference type="EC" id="4.2.1.11"/>
    </reaction>
</comment>
<sequence length="430" mass="46559">MSTPTQNDAIVSVRAQQIIDCKCRPAVEVVVRTASGAVGRGAAPTGTSVGMHEAYVLRDGDPSSYQGLSVHKAVRHVNEDIAQAITGLNVFDQRGIDQRMIELDGTPDKRRLGGNAIYSASIAVFRAAADARRIPLYEHLAGGPIATVPVPCFNVINGGKYAGHTQAFNEFLIVPYGTDTVDHAVEMAVAIFHKLSEVITAHTGKKPEVASSYGYAAPSDDPEVLLDLMQRAIDQCGLSGRVAFALDCASSEFYDAATRTYLLKGQRVSSAQLIDYARQLTEKYPMVFIEDLLDENDWDGYQTAVKAIPRTLILGDDLTVTKLAFLEKAHTMKAVHGFVLKPNQVGTITEALDAYAFANSHQLIAVPSGRSGGVVDDVVMDLSVGLQVPFQKNGAPRSGERIEKLNFLMRASAQYPGCRLHDIRPLLRFA</sequence>
<dbReference type="Gene3D" id="3.30.390.10">
    <property type="entry name" value="Enolase-like, N-terminal domain"/>
    <property type="match status" value="1"/>
</dbReference>
<dbReference type="EMBL" id="JBBUTF010000006">
    <property type="protein sequence ID" value="MEK8025956.1"/>
    <property type="molecule type" value="Genomic_DNA"/>
</dbReference>
<comment type="cofactor">
    <cofactor evidence="10">
        <name>Mg(2+)</name>
        <dbReference type="ChEBI" id="CHEBI:18420"/>
    </cofactor>
    <text evidence="10">Binds a second Mg(2+) ion via substrate during catalysis.</text>
</comment>
<feature type="binding site" evidence="10">
    <location>
        <position position="290"/>
    </location>
    <ligand>
        <name>Mg(2+)</name>
        <dbReference type="ChEBI" id="CHEBI:18420"/>
    </ligand>
</feature>
<feature type="binding site" evidence="10">
    <location>
        <position position="341"/>
    </location>
    <ligand>
        <name>(2R)-2-phosphoglycerate</name>
        <dbReference type="ChEBI" id="CHEBI:58289"/>
    </ligand>
</feature>
<dbReference type="SUPFAM" id="SSF54826">
    <property type="entry name" value="Enolase N-terminal domain-like"/>
    <property type="match status" value="1"/>
</dbReference>
<comment type="pathway">
    <text evidence="1 10">Carbohydrate degradation; glycolysis; pyruvate from D-glyceraldehyde 3-phosphate: step 4/5.</text>
</comment>
<evidence type="ECO:0000256" key="5">
    <source>
        <dbReference type="ARBA" id="ARBA00022525"/>
    </source>
</evidence>
<feature type="domain" description="Enolase N-terminal" evidence="12">
    <location>
        <begin position="10"/>
        <end position="140"/>
    </location>
</feature>
<evidence type="ECO:0000256" key="1">
    <source>
        <dbReference type="ARBA" id="ARBA00005031"/>
    </source>
</evidence>
<dbReference type="InterPro" id="IPR000941">
    <property type="entry name" value="Enolase"/>
</dbReference>
<evidence type="ECO:0000256" key="6">
    <source>
        <dbReference type="ARBA" id="ARBA00022842"/>
    </source>
</evidence>
<feature type="domain" description="Enolase C-terminal TIM barrel" evidence="11">
    <location>
        <begin position="145"/>
        <end position="423"/>
    </location>
</feature>
<dbReference type="SFLD" id="SFLDS00001">
    <property type="entry name" value="Enolase"/>
    <property type="match status" value="1"/>
</dbReference>
<dbReference type="EC" id="4.2.1.11" evidence="3 10"/>
<gene>
    <name evidence="10" type="primary">eno</name>
    <name evidence="13" type="ORF">AACH11_08275</name>
</gene>
<keyword evidence="8 10" id="KW-0456">Lyase</keyword>
<dbReference type="PRINTS" id="PR00148">
    <property type="entry name" value="ENOLASE"/>
</dbReference>
<evidence type="ECO:0000256" key="9">
    <source>
        <dbReference type="ARBA" id="ARBA00045763"/>
    </source>
</evidence>
<feature type="binding site" evidence="10">
    <location>
        <position position="370"/>
    </location>
    <ligand>
        <name>(2R)-2-phosphoglycerate</name>
        <dbReference type="ChEBI" id="CHEBI:58289"/>
    </ligand>
</feature>
<dbReference type="Proteomes" id="UP001368500">
    <property type="component" value="Unassembled WGS sequence"/>
</dbReference>
<dbReference type="Pfam" id="PF00113">
    <property type="entry name" value="Enolase_C"/>
    <property type="match status" value="1"/>
</dbReference>
<evidence type="ECO:0000256" key="10">
    <source>
        <dbReference type="HAMAP-Rule" id="MF_00318"/>
    </source>
</evidence>
<dbReference type="Pfam" id="PF03952">
    <property type="entry name" value="Enolase_N"/>
    <property type="match status" value="1"/>
</dbReference>
<keyword evidence="5 10" id="KW-0964">Secreted</keyword>
<dbReference type="SMART" id="SM01193">
    <property type="entry name" value="Enolase_N"/>
    <property type="match status" value="1"/>
</dbReference>
<comment type="function">
    <text evidence="9 10">Catalyzes the reversible conversion of 2-phosphoglycerate (2-PG) into phosphoenolpyruvate (PEP). It is essential for the degradation of carbohydrates via glycolysis.</text>
</comment>
<dbReference type="RefSeq" id="WP_341373741.1">
    <property type="nucleotide sequence ID" value="NZ_JBBUTF010000006.1"/>
</dbReference>
<feature type="binding site" evidence="10">
    <location>
        <position position="371"/>
    </location>
    <ligand>
        <name>(2R)-2-phosphoglycerate</name>
        <dbReference type="ChEBI" id="CHEBI:58289"/>
    </ligand>
</feature>
<dbReference type="InterPro" id="IPR029017">
    <property type="entry name" value="Enolase-like_N"/>
</dbReference>
<feature type="binding site" evidence="10">
    <location>
        <position position="247"/>
    </location>
    <ligand>
        <name>Mg(2+)</name>
        <dbReference type="ChEBI" id="CHEBI:18420"/>
    </ligand>
</feature>